<dbReference type="Proteomes" id="UP000038040">
    <property type="component" value="Unplaced"/>
</dbReference>
<feature type="compositionally biased region" description="Basic and acidic residues" evidence="1">
    <location>
        <begin position="148"/>
        <end position="157"/>
    </location>
</feature>
<dbReference type="AlphaFoldDB" id="A0A0N4UG42"/>
<reference evidence="6" key="1">
    <citation type="submission" date="2017-02" db="UniProtKB">
        <authorList>
            <consortium name="WormBaseParasite"/>
        </authorList>
    </citation>
    <scope>IDENTIFICATION</scope>
</reference>
<dbReference type="SMART" id="SM00572">
    <property type="entry name" value="DZF"/>
    <property type="match status" value="1"/>
</dbReference>
<dbReference type="FunFam" id="1.10.1410.40:FF:000001">
    <property type="entry name" value="interleukin enhancer-binding factor 3 isoform X1"/>
    <property type="match status" value="1"/>
</dbReference>
<name>A0A0N4UG42_DRAME</name>
<dbReference type="InterPro" id="IPR006561">
    <property type="entry name" value="DZF_dom"/>
</dbReference>
<dbReference type="Gene3D" id="1.10.1410.40">
    <property type="match status" value="1"/>
</dbReference>
<organism evidence="4 6">
    <name type="scientific">Dracunculus medinensis</name>
    <name type="common">Guinea worm</name>
    <dbReference type="NCBI Taxonomy" id="318479"/>
    <lineage>
        <taxon>Eukaryota</taxon>
        <taxon>Metazoa</taxon>
        <taxon>Ecdysozoa</taxon>
        <taxon>Nematoda</taxon>
        <taxon>Chromadorea</taxon>
        <taxon>Rhabditida</taxon>
        <taxon>Spirurina</taxon>
        <taxon>Dracunculoidea</taxon>
        <taxon>Dracunculidae</taxon>
        <taxon>Dracunculus</taxon>
    </lineage>
</organism>
<dbReference type="GO" id="GO:0071011">
    <property type="term" value="C:precatalytic spliceosome"/>
    <property type="evidence" value="ECO:0007669"/>
    <property type="project" value="TreeGrafter"/>
</dbReference>
<accession>A0A0N4UG42</accession>
<feature type="domain" description="DZF" evidence="2">
    <location>
        <begin position="1"/>
        <end position="161"/>
    </location>
</feature>
<evidence type="ECO:0000256" key="1">
    <source>
        <dbReference type="SAM" id="MobiDB-lite"/>
    </source>
</evidence>
<gene>
    <name evidence="3" type="ORF">DME_LOCUS9550</name>
</gene>
<evidence type="ECO:0000259" key="2">
    <source>
        <dbReference type="PROSITE" id="PS51703"/>
    </source>
</evidence>
<dbReference type="PANTHER" id="PTHR45762">
    <property type="entry name" value="ZINC FINGER RNA-BINDING PROTEIN"/>
    <property type="match status" value="1"/>
</dbReference>
<evidence type="ECO:0000313" key="3">
    <source>
        <dbReference type="EMBL" id="VDN59577.1"/>
    </source>
</evidence>
<dbReference type="Pfam" id="PF20965">
    <property type="entry name" value="DZF_C"/>
    <property type="match status" value="1"/>
</dbReference>
<reference evidence="3 5" key="2">
    <citation type="submission" date="2018-11" db="EMBL/GenBank/DDBJ databases">
        <authorList>
            <consortium name="Pathogen Informatics"/>
        </authorList>
    </citation>
    <scope>NUCLEOTIDE SEQUENCE [LARGE SCALE GENOMIC DNA]</scope>
</reference>
<dbReference type="PANTHER" id="PTHR45762:SF3">
    <property type="entry name" value="ZINC-FINGER PROTEIN AT 72D, ISOFORM B"/>
    <property type="match status" value="1"/>
</dbReference>
<dbReference type="GO" id="GO:0003727">
    <property type="term" value="F:single-stranded RNA binding"/>
    <property type="evidence" value="ECO:0007669"/>
    <property type="project" value="TreeGrafter"/>
</dbReference>
<evidence type="ECO:0000313" key="4">
    <source>
        <dbReference type="Proteomes" id="UP000038040"/>
    </source>
</evidence>
<sequence length="166" mass="18586">MQLFNHHYLLLFEAQVKCTNLQSAAVTLRILRDIRQRVASWNVLNSWAIELLVEKVLASCGKPLSPGDALRRVFEAISSGILFANGPGIMDPCEKDKRDVLSDLTGQQREDITSSAQHALRLIAFNQIYKILGIERLPDARTSSGFLNDRKRPRDPSDQDDGEVIG</sequence>
<proteinExistence type="predicted"/>
<evidence type="ECO:0000313" key="5">
    <source>
        <dbReference type="Proteomes" id="UP000274756"/>
    </source>
</evidence>
<dbReference type="WBParaSite" id="DME_0000643901-mRNA-1">
    <property type="protein sequence ID" value="DME_0000643901-mRNA-1"/>
    <property type="gene ID" value="DME_0000643901"/>
</dbReference>
<dbReference type="Proteomes" id="UP000274756">
    <property type="component" value="Unassembled WGS sequence"/>
</dbReference>
<dbReference type="GO" id="GO:0003725">
    <property type="term" value="F:double-stranded RNA binding"/>
    <property type="evidence" value="ECO:0007669"/>
    <property type="project" value="TreeGrafter"/>
</dbReference>
<feature type="region of interest" description="Disordered" evidence="1">
    <location>
        <begin position="143"/>
        <end position="166"/>
    </location>
</feature>
<dbReference type="OrthoDB" id="8898434at2759"/>
<evidence type="ECO:0000313" key="6">
    <source>
        <dbReference type="WBParaSite" id="DME_0000643901-mRNA-1"/>
    </source>
</evidence>
<dbReference type="PROSITE" id="PS51703">
    <property type="entry name" value="DZF"/>
    <property type="match status" value="1"/>
</dbReference>
<keyword evidence="5" id="KW-1185">Reference proteome</keyword>
<dbReference type="InterPro" id="IPR049402">
    <property type="entry name" value="DZF_dom_C"/>
</dbReference>
<dbReference type="EMBL" id="UYYG01001185">
    <property type="protein sequence ID" value="VDN59577.1"/>
    <property type="molecule type" value="Genomic_DNA"/>
</dbReference>
<protein>
    <submittedName>
        <fullName evidence="6">DZF domain-containing protein</fullName>
    </submittedName>
</protein>
<dbReference type="STRING" id="318479.A0A0N4UG42"/>